<protein>
    <submittedName>
        <fullName evidence="2">Predicted protein</fullName>
    </submittedName>
</protein>
<organism evidence="2 3">
    <name type="scientific">Streptomyces filamentosus NRRL 15998</name>
    <dbReference type="NCBI Taxonomy" id="457431"/>
    <lineage>
        <taxon>Bacteria</taxon>
        <taxon>Bacillati</taxon>
        <taxon>Actinomycetota</taxon>
        <taxon>Actinomycetes</taxon>
        <taxon>Kitasatosporales</taxon>
        <taxon>Streptomycetaceae</taxon>
        <taxon>Streptomyces</taxon>
    </lineage>
</organism>
<evidence type="ECO:0000313" key="3">
    <source>
        <dbReference type="Proteomes" id="UP000003986"/>
    </source>
</evidence>
<name>D6ATE5_STRFL</name>
<dbReference type="EMBL" id="DS999644">
    <property type="protein sequence ID" value="EFE74034.2"/>
    <property type="molecule type" value="Genomic_DNA"/>
</dbReference>
<evidence type="ECO:0000256" key="1">
    <source>
        <dbReference type="SAM" id="MobiDB-lite"/>
    </source>
</evidence>
<proteinExistence type="predicted"/>
<feature type="region of interest" description="Disordered" evidence="1">
    <location>
        <begin position="1"/>
        <end position="38"/>
    </location>
</feature>
<accession>D6ATE5</accession>
<sequence>MGASREGARGRRSGGLGEPGPLPAVRLPPLLTAGPQRRRVSPDGVVMRCAHWRRVPLDLAREAREKSTVPYVDRAVQCQLSVHDDSDHFGLLTDDCAYGTALWLRWLGADETALVLLPDCPVAAPGPDGDGCCLFADHAEQHTWEDALEEVSCTV</sequence>
<reference evidence="3" key="1">
    <citation type="submission" date="2008-10" db="EMBL/GenBank/DDBJ databases">
        <authorList>
            <person name="Molnar K."/>
        </authorList>
    </citation>
    <scope>NUCLEOTIDE SEQUENCE [LARGE SCALE GENOMIC DNA]</scope>
    <source>
        <strain evidence="3">NRRL 15998</strain>
    </source>
</reference>
<gene>
    <name evidence="2" type="ORF">SSGG_01400</name>
</gene>
<dbReference type="AlphaFoldDB" id="D6ATE5"/>
<dbReference type="Proteomes" id="UP000003986">
    <property type="component" value="Unassembled WGS sequence"/>
</dbReference>
<evidence type="ECO:0000313" key="2">
    <source>
        <dbReference type="EMBL" id="EFE74034.2"/>
    </source>
</evidence>
<reference evidence="3" key="2">
    <citation type="submission" date="2008-12" db="EMBL/GenBank/DDBJ databases">
        <title>Annotation of Streptomyces roseosporus strain NRRL 15998.</title>
        <authorList>
            <consortium name="The Broad Institute Genome Sequencing Platform"/>
            <consortium name="Broad Institute Microbial Sequencing Center"/>
            <person name="Fischbach M."/>
            <person name="Ward D."/>
            <person name="Young S."/>
            <person name="Kodira C.D."/>
            <person name="Zeng Q."/>
            <person name="Koehrsen M."/>
            <person name="Godfrey P."/>
            <person name="Alvarado L."/>
            <person name="Berlin A.M."/>
            <person name="Borenstein D."/>
            <person name="Chen Z."/>
            <person name="Engels R."/>
            <person name="Freedman E."/>
            <person name="Gellesch M."/>
            <person name="Goldberg J."/>
            <person name="Griggs A."/>
            <person name="Gujja S."/>
            <person name="Heiman D.I."/>
            <person name="Hepburn T.A."/>
            <person name="Howarth C."/>
            <person name="Jen D."/>
            <person name="Larson L."/>
            <person name="Lewis B."/>
            <person name="Mehta T."/>
            <person name="Park D."/>
            <person name="Pearson M."/>
            <person name="Roberts A."/>
            <person name="Saif S."/>
            <person name="Shea T.D."/>
            <person name="Shenoy N."/>
            <person name="Sisk P."/>
            <person name="Stolte C."/>
            <person name="Sykes S.N."/>
            <person name="Walk T."/>
            <person name="White J."/>
            <person name="Yandava C."/>
            <person name="Straight P."/>
            <person name="Clardy J."/>
            <person name="Hung D."/>
            <person name="Kolter R."/>
            <person name="Mekalanos J."/>
            <person name="Walker S."/>
            <person name="Walsh C.T."/>
            <person name="Wieland B.L.C."/>
            <person name="Ilzarbe M."/>
            <person name="Galagan J."/>
            <person name="Nusbaum C."/>
            <person name="Birren B."/>
        </authorList>
    </citation>
    <scope>NUCLEOTIDE SEQUENCE [LARGE SCALE GENOMIC DNA]</scope>
    <source>
        <strain evidence="3">NRRL 15998</strain>
    </source>
</reference>